<comment type="caution">
    <text evidence="2">The sequence shown here is derived from an EMBL/GenBank/DDBJ whole genome shotgun (WGS) entry which is preliminary data.</text>
</comment>
<dbReference type="EMBL" id="JACGLS010000001">
    <property type="protein sequence ID" value="MBA6155614.1"/>
    <property type="molecule type" value="Genomic_DNA"/>
</dbReference>
<sequence>MAYNEFLSDRIVQYFKEKHVVFYEKKMFGGLCFMIDDKMCVGVNRDEIMARINPDIYEDSLLKKGCKKMNFTGRPMKGFVFLTEEATDLDEDLHYWLQLALDYNPLAKASKKKTSK</sequence>
<evidence type="ECO:0000313" key="2">
    <source>
        <dbReference type="EMBL" id="MBA6155614.1"/>
    </source>
</evidence>
<feature type="domain" description="TfoX N-terminal" evidence="1">
    <location>
        <begin position="24"/>
        <end position="102"/>
    </location>
</feature>
<evidence type="ECO:0000259" key="1">
    <source>
        <dbReference type="Pfam" id="PF04993"/>
    </source>
</evidence>
<proteinExistence type="predicted"/>
<dbReference type="InterPro" id="IPR007076">
    <property type="entry name" value="TfoX_N"/>
</dbReference>
<organism evidence="2 3">
    <name type="scientific">Tenacibaculum pelagium</name>
    <dbReference type="NCBI Taxonomy" id="2759527"/>
    <lineage>
        <taxon>Bacteria</taxon>
        <taxon>Pseudomonadati</taxon>
        <taxon>Bacteroidota</taxon>
        <taxon>Flavobacteriia</taxon>
        <taxon>Flavobacteriales</taxon>
        <taxon>Flavobacteriaceae</taxon>
        <taxon>Tenacibaculum</taxon>
    </lineage>
</organism>
<accession>A0A839AN62</accession>
<dbReference type="SUPFAM" id="SSF159894">
    <property type="entry name" value="YgaC/TfoX-N like"/>
    <property type="match status" value="1"/>
</dbReference>
<evidence type="ECO:0000313" key="3">
    <source>
        <dbReference type="Proteomes" id="UP000563906"/>
    </source>
</evidence>
<dbReference type="Proteomes" id="UP000563906">
    <property type="component" value="Unassembled WGS sequence"/>
</dbReference>
<name>A0A839AN62_9FLAO</name>
<reference evidence="2 3" key="1">
    <citation type="submission" date="2020-07" db="EMBL/GenBank/DDBJ databases">
        <title>Bacterium isolated from marine sediment.</title>
        <authorList>
            <person name="Shang D."/>
            <person name="Du Z.-J."/>
        </authorList>
    </citation>
    <scope>NUCLEOTIDE SEQUENCE [LARGE SCALE GENOMIC DNA]</scope>
    <source>
        <strain evidence="2 3">S7007</strain>
    </source>
</reference>
<dbReference type="AlphaFoldDB" id="A0A839AN62"/>
<gene>
    <name evidence="2" type="ORF">H3Z83_03630</name>
</gene>
<dbReference type="Pfam" id="PF04993">
    <property type="entry name" value="TfoX_N"/>
    <property type="match status" value="1"/>
</dbReference>
<keyword evidence="3" id="KW-1185">Reference proteome</keyword>
<dbReference type="RefSeq" id="WP_182124102.1">
    <property type="nucleotide sequence ID" value="NZ_JACGLS010000001.1"/>
</dbReference>
<protein>
    <submittedName>
        <fullName evidence="2">TfoX/Sxy family protein</fullName>
    </submittedName>
</protein>
<dbReference type="Gene3D" id="3.30.1460.30">
    <property type="entry name" value="YgaC/TfoX-N like chaperone"/>
    <property type="match status" value="1"/>
</dbReference>